<reference evidence="3" key="1">
    <citation type="submission" date="2021-01" db="EMBL/GenBank/DDBJ databases">
        <authorList>
            <person name="Corre E."/>
            <person name="Pelletier E."/>
            <person name="Niang G."/>
            <person name="Scheremetjew M."/>
            <person name="Finn R."/>
            <person name="Kale V."/>
            <person name="Holt S."/>
            <person name="Cochrane G."/>
            <person name="Meng A."/>
            <person name="Brown T."/>
            <person name="Cohen L."/>
        </authorList>
    </citation>
    <scope>NUCLEOTIDE SEQUENCE</scope>
    <source>
        <strain evidence="3">308</strain>
    </source>
</reference>
<dbReference type="InterPro" id="IPR057721">
    <property type="entry name" value="BCD1_alpha/beta"/>
</dbReference>
<proteinExistence type="predicted"/>
<dbReference type="Pfam" id="PF25790">
    <property type="entry name" value="BCD1"/>
    <property type="match status" value="1"/>
</dbReference>
<dbReference type="EMBL" id="HBFR01034697">
    <property type="protein sequence ID" value="CAD8898111.1"/>
    <property type="molecule type" value="Transcribed_RNA"/>
</dbReference>
<evidence type="ECO:0000256" key="1">
    <source>
        <dbReference type="SAM" id="MobiDB-lite"/>
    </source>
</evidence>
<name>A0A7S1BU87_9STRA</name>
<organism evidence="3">
    <name type="scientific">Corethron hystrix</name>
    <dbReference type="NCBI Taxonomy" id="216773"/>
    <lineage>
        <taxon>Eukaryota</taxon>
        <taxon>Sar</taxon>
        <taxon>Stramenopiles</taxon>
        <taxon>Ochrophyta</taxon>
        <taxon>Bacillariophyta</taxon>
        <taxon>Coscinodiscophyceae</taxon>
        <taxon>Corethrophycidae</taxon>
        <taxon>Corethrales</taxon>
        <taxon>Corethraceae</taxon>
        <taxon>Corethron</taxon>
    </lineage>
</organism>
<accession>A0A7S1BU87</accession>
<feature type="region of interest" description="Disordered" evidence="1">
    <location>
        <begin position="105"/>
        <end position="125"/>
    </location>
</feature>
<gene>
    <name evidence="3" type="ORF">CHYS00102_LOCUS25325</name>
</gene>
<evidence type="ECO:0000259" key="2">
    <source>
        <dbReference type="Pfam" id="PF25790"/>
    </source>
</evidence>
<dbReference type="AlphaFoldDB" id="A0A7S1BU87"/>
<protein>
    <recommendedName>
        <fullName evidence="2">BCD1 alpha/beta domain-containing protein</fullName>
    </recommendedName>
</protein>
<sequence>MTSTKNSDKSSGATRSTPDREYILWTVGVVFHIPSENDETKTLSWKRYVITIDNVEGEHTLWKGASMCNAYGAVETISASKDVVGKALEQWRQIGDDENVHTLAQKNGGRRNKRSSTDPSASSELAATNDHAIEKILSGPPYNKMLTFENVRIMRQLKVPVSKGSTFASAPFTTCPSSTSLPLNFTSGSNVRYIRLDPTWTLHDAFRGTEVIEHPTIHVLLSSGKVNNKLLASSFPMLIQEVPRKILS</sequence>
<feature type="domain" description="BCD1 alpha/beta" evidence="2">
    <location>
        <begin position="21"/>
        <end position="225"/>
    </location>
</feature>
<evidence type="ECO:0000313" key="3">
    <source>
        <dbReference type="EMBL" id="CAD8898111.1"/>
    </source>
</evidence>